<evidence type="ECO:0000256" key="1">
    <source>
        <dbReference type="SAM" id="SignalP"/>
    </source>
</evidence>
<dbReference type="Gene3D" id="2.60.20.10">
    <property type="entry name" value="Crystallins"/>
    <property type="match status" value="1"/>
</dbReference>
<dbReference type="SUPFAM" id="SSF49695">
    <property type="entry name" value="gamma-Crystallin-like"/>
    <property type="match status" value="1"/>
</dbReference>
<name>A0A226EDX9_FOLCA</name>
<feature type="signal peptide" evidence="1">
    <location>
        <begin position="1"/>
        <end position="26"/>
    </location>
</feature>
<accession>A0A226EDX9</accession>
<dbReference type="OMA" id="AKNQQWI"/>
<proteinExistence type="predicted"/>
<feature type="chain" id="PRO_5012668976" evidence="1">
    <location>
        <begin position="27"/>
        <end position="257"/>
    </location>
</feature>
<dbReference type="AlphaFoldDB" id="A0A226EDX9"/>
<dbReference type="InterPro" id="IPR011024">
    <property type="entry name" value="G_crystallin-like"/>
</dbReference>
<sequence>MACIKLFIKSGLALLCVLTIFGFAQCTRITLFENMNKQGEALKLKEISNCTNLPSEWQDRTSSLDIHRSVCVKVFEHSDCKGRYVTLKSSLHSDSEYLDNLRELGFNDVISSASPCALQIEPGQYVIQNLGDNKMMTLVKHGVYAMVSSKYWKNLKVQHWEIQQVAGSTILYELNPIGEKPHFEQPVVYDVKDLPRLPQYKTEIPAFLIESVDDWKYVIRDSRSKFCLTTITGKSDVIATAPCSPLAKNQQWIFRKA</sequence>
<keyword evidence="1" id="KW-0732">Signal</keyword>
<dbReference type="EMBL" id="LNIX01000004">
    <property type="protein sequence ID" value="OXA55732.1"/>
    <property type="molecule type" value="Genomic_DNA"/>
</dbReference>
<evidence type="ECO:0000313" key="3">
    <source>
        <dbReference type="Proteomes" id="UP000198287"/>
    </source>
</evidence>
<gene>
    <name evidence="2" type="ORF">Fcan01_09274</name>
</gene>
<keyword evidence="3" id="KW-1185">Reference proteome</keyword>
<dbReference type="Proteomes" id="UP000198287">
    <property type="component" value="Unassembled WGS sequence"/>
</dbReference>
<evidence type="ECO:0000313" key="2">
    <source>
        <dbReference type="EMBL" id="OXA55732.1"/>
    </source>
</evidence>
<organism evidence="2 3">
    <name type="scientific">Folsomia candida</name>
    <name type="common">Springtail</name>
    <dbReference type="NCBI Taxonomy" id="158441"/>
    <lineage>
        <taxon>Eukaryota</taxon>
        <taxon>Metazoa</taxon>
        <taxon>Ecdysozoa</taxon>
        <taxon>Arthropoda</taxon>
        <taxon>Hexapoda</taxon>
        <taxon>Collembola</taxon>
        <taxon>Entomobryomorpha</taxon>
        <taxon>Isotomoidea</taxon>
        <taxon>Isotomidae</taxon>
        <taxon>Proisotominae</taxon>
        <taxon>Folsomia</taxon>
    </lineage>
</organism>
<dbReference type="OrthoDB" id="10369328at2759"/>
<protein>
    <submittedName>
        <fullName evidence="2">Epidermal differentiation-specific protein</fullName>
    </submittedName>
</protein>
<comment type="caution">
    <text evidence="2">The sequence shown here is derived from an EMBL/GenBank/DDBJ whole genome shotgun (WGS) entry which is preliminary data.</text>
</comment>
<reference evidence="2 3" key="1">
    <citation type="submission" date="2015-12" db="EMBL/GenBank/DDBJ databases">
        <title>The genome of Folsomia candida.</title>
        <authorList>
            <person name="Faddeeva A."/>
            <person name="Derks M.F."/>
            <person name="Anvar Y."/>
            <person name="Smit S."/>
            <person name="Van Straalen N."/>
            <person name="Roelofs D."/>
        </authorList>
    </citation>
    <scope>NUCLEOTIDE SEQUENCE [LARGE SCALE GENOMIC DNA]</scope>
    <source>
        <strain evidence="2 3">VU population</strain>
        <tissue evidence="2">Whole body</tissue>
    </source>
</reference>